<evidence type="ECO:0000256" key="1">
    <source>
        <dbReference type="SAM" id="Phobius"/>
    </source>
</evidence>
<keyword evidence="1" id="KW-0812">Transmembrane</keyword>
<feature type="transmembrane region" description="Helical" evidence="1">
    <location>
        <begin position="76"/>
        <end position="99"/>
    </location>
</feature>
<feature type="transmembrane region" description="Helical" evidence="1">
    <location>
        <begin position="145"/>
        <end position="168"/>
    </location>
</feature>
<dbReference type="Proteomes" id="UP000709959">
    <property type="component" value="Unassembled WGS sequence"/>
</dbReference>
<evidence type="ECO:0000313" key="3">
    <source>
        <dbReference type="EMBL" id="MBK8571651.1"/>
    </source>
</evidence>
<name>A0A936F0R2_9BACT</name>
<feature type="domain" description="DUF2062" evidence="2">
    <location>
        <begin position="26"/>
        <end position="176"/>
    </location>
</feature>
<dbReference type="AlphaFoldDB" id="A0A936F0R2"/>
<comment type="caution">
    <text evidence="3">The sequence shown here is derived from an EMBL/GenBank/DDBJ whole genome shotgun (WGS) entry which is preliminary data.</text>
</comment>
<dbReference type="InterPro" id="IPR018639">
    <property type="entry name" value="DUF2062"/>
</dbReference>
<gene>
    <name evidence="3" type="ORF">IPN91_03200</name>
</gene>
<reference evidence="3 4" key="1">
    <citation type="submission" date="2020-10" db="EMBL/GenBank/DDBJ databases">
        <title>Connecting structure to function with the recovery of over 1000 high-quality activated sludge metagenome-assembled genomes encoding full-length rRNA genes using long-read sequencing.</title>
        <authorList>
            <person name="Singleton C.M."/>
            <person name="Petriglieri F."/>
            <person name="Kristensen J.M."/>
            <person name="Kirkegaard R.H."/>
            <person name="Michaelsen T.Y."/>
            <person name="Andersen M.H."/>
            <person name="Karst S.M."/>
            <person name="Dueholm M.S."/>
            <person name="Nielsen P.H."/>
            <person name="Albertsen M."/>
        </authorList>
    </citation>
    <scope>NUCLEOTIDE SEQUENCE [LARGE SCALE GENOMIC DNA]</scope>
    <source>
        <strain evidence="3">OdNE_18-Q3-R46-58_MAXAC.008</strain>
    </source>
</reference>
<evidence type="ECO:0000313" key="4">
    <source>
        <dbReference type="Proteomes" id="UP000709959"/>
    </source>
</evidence>
<dbReference type="EMBL" id="JADKCH010000001">
    <property type="protein sequence ID" value="MBK8571651.1"/>
    <property type="molecule type" value="Genomic_DNA"/>
</dbReference>
<proteinExistence type="predicted"/>
<dbReference type="Pfam" id="PF09835">
    <property type="entry name" value="DUF2062"/>
    <property type="match status" value="1"/>
</dbReference>
<sequence length="193" mass="21821">MTDAAAPTSPMPGSTPPPRGLWNRLKAHILHPELNPEQVAWSFALGLSIAWNPLLGLHTGMVFLFCVIFRRLHRPLMIMAMLINNPWTMVPIATASTWVGNLVRGRFSSTNLASVQWHEIGWRSFLTWDGFEAMTTMLRPILKSYLIGGFICTVLALPIGYFFMLWLAKRLRRIHWPHLHHASCPPHDIPPGG</sequence>
<evidence type="ECO:0000259" key="2">
    <source>
        <dbReference type="Pfam" id="PF09835"/>
    </source>
</evidence>
<protein>
    <submittedName>
        <fullName evidence="3">DUF2062 domain-containing protein</fullName>
    </submittedName>
</protein>
<dbReference type="PANTHER" id="PTHR40547">
    <property type="entry name" value="SLL0298 PROTEIN"/>
    <property type="match status" value="1"/>
</dbReference>
<accession>A0A936F0R2</accession>
<dbReference type="PANTHER" id="PTHR40547:SF1">
    <property type="entry name" value="SLL0298 PROTEIN"/>
    <property type="match status" value="1"/>
</dbReference>
<keyword evidence="1" id="KW-0472">Membrane</keyword>
<feature type="transmembrane region" description="Helical" evidence="1">
    <location>
        <begin position="40"/>
        <end position="69"/>
    </location>
</feature>
<keyword evidence="1" id="KW-1133">Transmembrane helix</keyword>
<organism evidence="3 4">
    <name type="scientific">Candidatus Geothrix odensensis</name>
    <dbReference type="NCBI Taxonomy" id="2954440"/>
    <lineage>
        <taxon>Bacteria</taxon>
        <taxon>Pseudomonadati</taxon>
        <taxon>Acidobacteriota</taxon>
        <taxon>Holophagae</taxon>
        <taxon>Holophagales</taxon>
        <taxon>Holophagaceae</taxon>
        <taxon>Geothrix</taxon>
    </lineage>
</organism>